<evidence type="ECO:0000313" key="4">
    <source>
        <dbReference type="EMBL" id="KAB7496053.1"/>
    </source>
</evidence>
<evidence type="ECO:0000256" key="1">
    <source>
        <dbReference type="ARBA" id="ARBA00010617"/>
    </source>
</evidence>
<keyword evidence="2" id="KW-0560">Oxidoreductase</keyword>
<dbReference type="GO" id="GO:0016705">
    <property type="term" value="F:oxidoreductase activity, acting on paired donors, with incorporation or reduction of molecular oxygen"/>
    <property type="evidence" value="ECO:0007669"/>
    <property type="project" value="InterPro"/>
</dbReference>
<dbReference type="GO" id="GO:0020037">
    <property type="term" value="F:heme binding"/>
    <property type="evidence" value="ECO:0007669"/>
    <property type="project" value="InterPro"/>
</dbReference>
<organism evidence="4 5">
    <name type="scientific">Armadillidium nasatum</name>
    <dbReference type="NCBI Taxonomy" id="96803"/>
    <lineage>
        <taxon>Eukaryota</taxon>
        <taxon>Metazoa</taxon>
        <taxon>Ecdysozoa</taxon>
        <taxon>Arthropoda</taxon>
        <taxon>Crustacea</taxon>
        <taxon>Multicrustacea</taxon>
        <taxon>Malacostraca</taxon>
        <taxon>Eumalacostraca</taxon>
        <taxon>Peracarida</taxon>
        <taxon>Isopoda</taxon>
        <taxon>Oniscidea</taxon>
        <taxon>Crinocheta</taxon>
        <taxon>Armadillidiidae</taxon>
        <taxon>Armadillidium</taxon>
    </lineage>
</organism>
<dbReference type="Gene3D" id="1.10.630.10">
    <property type="entry name" value="Cytochrome P450"/>
    <property type="match status" value="1"/>
</dbReference>
<dbReference type="Pfam" id="PF00067">
    <property type="entry name" value="p450"/>
    <property type="match status" value="1"/>
</dbReference>
<dbReference type="PANTHER" id="PTHR24299">
    <property type="entry name" value="CYTOCHROME P450 FAMILY 1"/>
    <property type="match status" value="1"/>
</dbReference>
<dbReference type="AlphaFoldDB" id="A0A5N5SPR6"/>
<keyword evidence="2" id="KW-0503">Monooxygenase</keyword>
<keyword evidence="3" id="KW-0732">Signal</keyword>
<sequence>MLIEIIFFSLTIFAIFKLFKKPSDYPPGPWGYPIIGRIPSGRQEFMKEIIQLKEQHGDVFSWKMGSRFLVFISDFKLVKELFSSQTFAERPDLST</sequence>
<comment type="similarity">
    <text evidence="1">Belongs to the cytochrome P450 family.</text>
</comment>
<reference evidence="4 5" key="1">
    <citation type="journal article" date="2019" name="PLoS Biol.">
        <title>Sex chromosomes control vertical transmission of feminizing Wolbachia symbionts in an isopod.</title>
        <authorList>
            <person name="Becking T."/>
            <person name="Chebbi M.A."/>
            <person name="Giraud I."/>
            <person name="Moumen B."/>
            <person name="Laverre T."/>
            <person name="Caubet Y."/>
            <person name="Peccoud J."/>
            <person name="Gilbert C."/>
            <person name="Cordaux R."/>
        </authorList>
    </citation>
    <scope>NUCLEOTIDE SEQUENCE [LARGE SCALE GENOMIC DNA]</scope>
    <source>
        <strain evidence="4">ANa2</strain>
        <tissue evidence="4">Whole body excluding digestive tract and cuticle</tissue>
    </source>
</reference>
<feature type="chain" id="PRO_5024384417" evidence="3">
    <location>
        <begin position="17"/>
        <end position="95"/>
    </location>
</feature>
<protein>
    <submittedName>
        <fullName evidence="4">Uncharacterized protein</fullName>
    </submittedName>
</protein>
<dbReference type="GO" id="GO:0004497">
    <property type="term" value="F:monooxygenase activity"/>
    <property type="evidence" value="ECO:0007669"/>
    <property type="project" value="UniProtKB-KW"/>
</dbReference>
<dbReference type="OrthoDB" id="2789670at2759"/>
<dbReference type="GO" id="GO:0005506">
    <property type="term" value="F:iron ion binding"/>
    <property type="evidence" value="ECO:0007669"/>
    <property type="project" value="InterPro"/>
</dbReference>
<proteinExistence type="inferred from homology"/>
<dbReference type="EMBL" id="SEYY01021800">
    <property type="protein sequence ID" value="KAB7496053.1"/>
    <property type="molecule type" value="Genomic_DNA"/>
</dbReference>
<keyword evidence="5" id="KW-1185">Reference proteome</keyword>
<dbReference type="Proteomes" id="UP000326759">
    <property type="component" value="Unassembled WGS sequence"/>
</dbReference>
<evidence type="ECO:0000313" key="5">
    <source>
        <dbReference type="Proteomes" id="UP000326759"/>
    </source>
</evidence>
<dbReference type="InterPro" id="IPR001128">
    <property type="entry name" value="Cyt_P450"/>
</dbReference>
<dbReference type="SUPFAM" id="SSF48264">
    <property type="entry name" value="Cytochrome P450"/>
    <property type="match status" value="1"/>
</dbReference>
<dbReference type="InterPro" id="IPR036396">
    <property type="entry name" value="Cyt_P450_sf"/>
</dbReference>
<name>A0A5N5SPR6_9CRUS</name>
<evidence type="ECO:0000256" key="2">
    <source>
        <dbReference type="ARBA" id="ARBA00023033"/>
    </source>
</evidence>
<gene>
    <name evidence="4" type="ORF">Anas_09014</name>
</gene>
<comment type="caution">
    <text evidence="4">The sequence shown here is derived from an EMBL/GenBank/DDBJ whole genome shotgun (WGS) entry which is preliminary data.</text>
</comment>
<evidence type="ECO:0000256" key="3">
    <source>
        <dbReference type="SAM" id="SignalP"/>
    </source>
</evidence>
<accession>A0A5N5SPR6</accession>
<feature type="signal peptide" evidence="3">
    <location>
        <begin position="1"/>
        <end position="16"/>
    </location>
</feature>